<evidence type="ECO:0000313" key="3">
    <source>
        <dbReference type="Proteomes" id="UP000245778"/>
    </source>
</evidence>
<dbReference type="RefSeq" id="WP_116722614.1">
    <property type="nucleotide sequence ID" value="NZ_CP011524.1"/>
</dbReference>
<name>A0A2U1BC04_9FIRM</name>
<evidence type="ECO:0000256" key="1">
    <source>
        <dbReference type="SAM" id="MobiDB-lite"/>
    </source>
</evidence>
<gene>
    <name evidence="2" type="ORF">C7373_11914</name>
</gene>
<feature type="compositionally biased region" description="Basic and acidic residues" evidence="1">
    <location>
        <begin position="20"/>
        <end position="41"/>
    </location>
</feature>
<dbReference type="Pfam" id="PF05119">
    <property type="entry name" value="Terminase_4"/>
    <property type="match status" value="1"/>
</dbReference>
<organism evidence="2 3">
    <name type="scientific">Intestinimonas butyriciproducens</name>
    <dbReference type="NCBI Taxonomy" id="1297617"/>
    <lineage>
        <taxon>Bacteria</taxon>
        <taxon>Bacillati</taxon>
        <taxon>Bacillota</taxon>
        <taxon>Clostridia</taxon>
        <taxon>Eubacteriales</taxon>
        <taxon>Intestinimonas</taxon>
    </lineage>
</organism>
<dbReference type="OrthoDB" id="1751165at2"/>
<dbReference type="EMBL" id="QEKK01000019">
    <property type="protein sequence ID" value="PVY46189.1"/>
    <property type="molecule type" value="Genomic_DNA"/>
</dbReference>
<protein>
    <submittedName>
        <fullName evidence="2">P27 family predicted phage terminase small subunit</fullName>
    </submittedName>
</protein>
<dbReference type="NCBIfam" id="TIGR01558">
    <property type="entry name" value="sm_term_P27"/>
    <property type="match status" value="1"/>
</dbReference>
<sequence>MPGPRQPTDVLKANGRKHMTQAEEDARRDQEVHVPPPERAEPPAWLMKRFHREFQEIGEILRLAGLYAELDRDVLGQFLVSRDRWVRADKLASAAIRAKDEKLAREWTGVQSSYFKQCRQCAEAMGLSVSSRCRLVVPPALAAAAVEADEVDEFTQALRARQARAAGK</sequence>
<dbReference type="Proteomes" id="UP000245778">
    <property type="component" value="Unassembled WGS sequence"/>
</dbReference>
<dbReference type="AlphaFoldDB" id="A0A2U1BC04"/>
<feature type="region of interest" description="Disordered" evidence="1">
    <location>
        <begin position="1"/>
        <end position="41"/>
    </location>
</feature>
<reference evidence="2 3" key="1">
    <citation type="submission" date="2018-04" db="EMBL/GenBank/DDBJ databases">
        <title>Genomic Encyclopedia of Type Strains, Phase IV (KMG-IV): sequencing the most valuable type-strain genomes for metagenomic binning, comparative biology and taxonomic classification.</title>
        <authorList>
            <person name="Goeker M."/>
        </authorList>
    </citation>
    <scope>NUCLEOTIDE SEQUENCE [LARGE SCALE GENOMIC DNA]</scope>
    <source>
        <strain evidence="2 3">DSM 26588</strain>
    </source>
</reference>
<accession>A0A2U1BC04</accession>
<proteinExistence type="predicted"/>
<dbReference type="InterPro" id="IPR006448">
    <property type="entry name" value="Phage_term_ssu_P27"/>
</dbReference>
<comment type="caution">
    <text evidence="2">The sequence shown here is derived from an EMBL/GenBank/DDBJ whole genome shotgun (WGS) entry which is preliminary data.</text>
</comment>
<evidence type="ECO:0000313" key="2">
    <source>
        <dbReference type="EMBL" id="PVY46189.1"/>
    </source>
</evidence>
<dbReference type="GeneID" id="93228723"/>